<name>A0A9D4R4D7_DREPO</name>
<feature type="non-terminal residue" evidence="8">
    <location>
        <position position="1"/>
    </location>
</feature>
<evidence type="ECO:0000259" key="7">
    <source>
        <dbReference type="PROSITE" id="PS50222"/>
    </source>
</evidence>
<dbReference type="GO" id="GO:0005813">
    <property type="term" value="C:centrosome"/>
    <property type="evidence" value="ECO:0007669"/>
    <property type="project" value="UniProtKB-SubCell"/>
</dbReference>
<dbReference type="GO" id="GO:0034454">
    <property type="term" value="P:microtubule anchoring at centrosome"/>
    <property type="evidence" value="ECO:0007669"/>
    <property type="project" value="TreeGrafter"/>
</dbReference>
<reference evidence="8" key="1">
    <citation type="journal article" date="2019" name="bioRxiv">
        <title>The Genome of the Zebra Mussel, Dreissena polymorpha: A Resource for Invasive Species Research.</title>
        <authorList>
            <person name="McCartney M.A."/>
            <person name="Auch B."/>
            <person name="Kono T."/>
            <person name="Mallez S."/>
            <person name="Zhang Y."/>
            <person name="Obille A."/>
            <person name="Becker A."/>
            <person name="Abrahante J.E."/>
            <person name="Garbe J."/>
            <person name="Badalamenti J.P."/>
            <person name="Herman A."/>
            <person name="Mangelson H."/>
            <person name="Liachko I."/>
            <person name="Sullivan S."/>
            <person name="Sone E.D."/>
            <person name="Koren S."/>
            <person name="Silverstein K.A.T."/>
            <person name="Beckman K.B."/>
            <person name="Gohl D.M."/>
        </authorList>
    </citation>
    <scope>NUCLEOTIDE SEQUENCE</scope>
    <source>
        <strain evidence="8">Duluth1</strain>
        <tissue evidence="8">Whole animal</tissue>
    </source>
</reference>
<dbReference type="PROSITE" id="PS00018">
    <property type="entry name" value="EF_HAND_1"/>
    <property type="match status" value="1"/>
</dbReference>
<feature type="domain" description="EF-hand" evidence="7">
    <location>
        <begin position="272"/>
        <end position="307"/>
    </location>
</feature>
<dbReference type="InterPro" id="IPR011992">
    <property type="entry name" value="EF-hand-dom_pair"/>
</dbReference>
<sequence length="841" mass="96011">MSDSRLSESAEHDMYLAQLKEVFDSCDQTGSGSLSRTELFLLCEKLQLEEQSEFFVNELLKDTEEVSFEDFQTSFVNILCQTYATKATSSDEEEDEDEEDEEKRDEEALSESNAEGESDVDCEQTEHEDPGLGVKREKSPLYKLGEKHYGRLSMPATVSDGDEDMTTLDEEDIEVASSTMSLKHSLVVDEASDTDEDSHESQKKRQRRDPQDAAETFEAEGQLNVMMAEQGSLTEEENYLRDIWTNLGVGKHGYIDIDELARVCNHIGMEEMDTVQLQQLFDKLDADGDGRVSFKEFQEELFQHNTPSSNHTPPTNTSQLPPRSKGTTPTRSTSAQKKLKFPGSEERLTPSSVLGTGKTGLFSEIDPERTGFAKPEDITDWWEKNNVSSPADVLVELGFDLENKVNLSELTAALEQELLNVEDQSAVYQAATASYQQEMRHLKSSLEQAVWAKEKLKLDLSEANARNALLAKEVDERHANMEKSTQEQLLSIEQKYSDQVKALQSDLDRERESMAQLSVRYKQGLEREMADLKHEEARLRDQLSQAQKEIERQGHDLDEVTGQLEESERQCQRLQREVEGVQELHMKLADYESKAVISPEEQQFTREKLQRLELENKDLKDHNDELTAELETLKLQSPGSAGGRGEGGADTTGTPIRKDGSLMSHYIKPTVVKNTSFSSTEFSDDEGRASRSPGRRLPAAPFEEDDIRKRLFKSSYRHKVPEGIGTPSDKELIVQLQQEVEESRHHLEIERRDIEQACRLEITNIEARHDQEKAELYQLIENEKERIAHEFDRLQQEALSELARELQTTFAHEKEELVQKHTTEKNHLQQKHKEDFENLKR</sequence>
<dbReference type="PANTHER" id="PTHR18905:SF13">
    <property type="entry name" value="NON-CENTROSOMAL MICROTUBULE ARRAY"/>
    <property type="match status" value="1"/>
</dbReference>
<feature type="region of interest" description="Disordered" evidence="6">
    <location>
        <begin position="303"/>
        <end position="360"/>
    </location>
</feature>
<evidence type="ECO:0000256" key="3">
    <source>
        <dbReference type="ARBA" id="ARBA00022553"/>
    </source>
</evidence>
<feature type="compositionally biased region" description="Low complexity" evidence="6">
    <location>
        <begin position="304"/>
        <end position="318"/>
    </location>
</feature>
<dbReference type="Pfam" id="PF13499">
    <property type="entry name" value="EF-hand_7"/>
    <property type="match status" value="1"/>
</dbReference>
<accession>A0A9D4R4D7</accession>
<keyword evidence="9" id="KW-1185">Reference proteome</keyword>
<keyword evidence="4" id="KW-0106">Calcium</keyword>
<keyword evidence="5" id="KW-0206">Cytoskeleton</keyword>
<feature type="compositionally biased region" description="Acidic residues" evidence="6">
    <location>
        <begin position="90"/>
        <end position="104"/>
    </location>
</feature>
<reference evidence="8" key="2">
    <citation type="submission" date="2020-11" db="EMBL/GenBank/DDBJ databases">
        <authorList>
            <person name="McCartney M.A."/>
            <person name="Auch B."/>
            <person name="Kono T."/>
            <person name="Mallez S."/>
            <person name="Becker A."/>
            <person name="Gohl D.M."/>
            <person name="Silverstein K.A.T."/>
            <person name="Koren S."/>
            <person name="Bechman K.B."/>
            <person name="Herman A."/>
            <person name="Abrahante J.E."/>
            <person name="Garbe J."/>
        </authorList>
    </citation>
    <scope>NUCLEOTIDE SEQUENCE</scope>
    <source>
        <strain evidence="8">Duluth1</strain>
        <tissue evidence="8">Whole animal</tissue>
    </source>
</reference>
<evidence type="ECO:0000256" key="5">
    <source>
        <dbReference type="ARBA" id="ARBA00023212"/>
    </source>
</evidence>
<dbReference type="SMART" id="SM00054">
    <property type="entry name" value="EFh"/>
    <property type="match status" value="3"/>
</dbReference>
<dbReference type="GO" id="GO:0005509">
    <property type="term" value="F:calcium ion binding"/>
    <property type="evidence" value="ECO:0007669"/>
    <property type="project" value="InterPro"/>
</dbReference>
<dbReference type="PANTHER" id="PTHR18905">
    <property type="entry name" value="NINEIN"/>
    <property type="match status" value="1"/>
</dbReference>
<feature type="compositionally biased region" description="Polar residues" evidence="6">
    <location>
        <begin position="319"/>
        <end position="336"/>
    </location>
</feature>
<dbReference type="Gene3D" id="1.10.238.10">
    <property type="entry name" value="EF-hand"/>
    <property type="match status" value="2"/>
</dbReference>
<feature type="region of interest" description="Disordered" evidence="6">
    <location>
        <begin position="86"/>
        <end position="139"/>
    </location>
</feature>
<feature type="domain" description="EF-hand" evidence="7">
    <location>
        <begin position="14"/>
        <end position="49"/>
    </location>
</feature>
<comment type="subcellular location">
    <subcellularLocation>
        <location evidence="1">Cytoplasm</location>
        <location evidence="1">Cytoskeleton</location>
        <location evidence="1">Microtubule organizing center</location>
        <location evidence="1">Centrosome</location>
    </subcellularLocation>
</comment>
<dbReference type="CDD" id="cd00051">
    <property type="entry name" value="EFh"/>
    <property type="match status" value="1"/>
</dbReference>
<dbReference type="Proteomes" id="UP000828390">
    <property type="component" value="Unassembled WGS sequence"/>
</dbReference>
<organism evidence="8 9">
    <name type="scientific">Dreissena polymorpha</name>
    <name type="common">Zebra mussel</name>
    <name type="synonym">Mytilus polymorpha</name>
    <dbReference type="NCBI Taxonomy" id="45954"/>
    <lineage>
        <taxon>Eukaryota</taxon>
        <taxon>Metazoa</taxon>
        <taxon>Spiralia</taxon>
        <taxon>Lophotrochozoa</taxon>
        <taxon>Mollusca</taxon>
        <taxon>Bivalvia</taxon>
        <taxon>Autobranchia</taxon>
        <taxon>Heteroconchia</taxon>
        <taxon>Euheterodonta</taxon>
        <taxon>Imparidentia</taxon>
        <taxon>Neoheterodontei</taxon>
        <taxon>Myida</taxon>
        <taxon>Dreissenoidea</taxon>
        <taxon>Dreissenidae</taxon>
        <taxon>Dreissena</taxon>
    </lineage>
</organism>
<comment type="caution">
    <text evidence="8">The sequence shown here is derived from an EMBL/GenBank/DDBJ whole genome shotgun (WGS) entry which is preliminary data.</text>
</comment>
<protein>
    <recommendedName>
        <fullName evidence="7">EF-hand domain-containing protein</fullName>
    </recommendedName>
</protein>
<dbReference type="InterPro" id="IPR018247">
    <property type="entry name" value="EF_Hand_1_Ca_BS"/>
</dbReference>
<feature type="compositionally biased region" description="Gly residues" evidence="6">
    <location>
        <begin position="640"/>
        <end position="650"/>
    </location>
</feature>
<dbReference type="PROSITE" id="PS50222">
    <property type="entry name" value="EF_HAND_2"/>
    <property type="match status" value="3"/>
</dbReference>
<feature type="region of interest" description="Disordered" evidence="6">
    <location>
        <begin position="178"/>
        <end position="214"/>
    </location>
</feature>
<dbReference type="InterPro" id="IPR002048">
    <property type="entry name" value="EF_hand_dom"/>
</dbReference>
<evidence type="ECO:0000256" key="4">
    <source>
        <dbReference type="ARBA" id="ARBA00022837"/>
    </source>
</evidence>
<dbReference type="SUPFAM" id="SSF47473">
    <property type="entry name" value="EF-hand"/>
    <property type="match status" value="1"/>
</dbReference>
<feature type="region of interest" description="Disordered" evidence="6">
    <location>
        <begin position="677"/>
        <end position="703"/>
    </location>
</feature>
<keyword evidence="2" id="KW-0963">Cytoplasm</keyword>
<evidence type="ECO:0000256" key="1">
    <source>
        <dbReference type="ARBA" id="ARBA00004300"/>
    </source>
</evidence>
<feature type="domain" description="EF-hand" evidence="7">
    <location>
        <begin position="235"/>
        <end position="270"/>
    </location>
</feature>
<feature type="compositionally biased region" description="Acidic residues" evidence="6">
    <location>
        <begin position="114"/>
        <end position="123"/>
    </location>
</feature>
<evidence type="ECO:0000256" key="6">
    <source>
        <dbReference type="SAM" id="MobiDB-lite"/>
    </source>
</evidence>
<evidence type="ECO:0000313" key="8">
    <source>
        <dbReference type="EMBL" id="KAH3853798.1"/>
    </source>
</evidence>
<gene>
    <name evidence="8" type="ORF">DPMN_096333</name>
</gene>
<evidence type="ECO:0000256" key="2">
    <source>
        <dbReference type="ARBA" id="ARBA00022490"/>
    </source>
</evidence>
<proteinExistence type="predicted"/>
<feature type="region of interest" description="Disordered" evidence="6">
    <location>
        <begin position="632"/>
        <end position="664"/>
    </location>
</feature>
<dbReference type="EMBL" id="JAIWYP010000003">
    <property type="protein sequence ID" value="KAH3853798.1"/>
    <property type="molecule type" value="Genomic_DNA"/>
</dbReference>
<feature type="compositionally biased region" description="Basic and acidic residues" evidence="6">
    <location>
        <begin position="199"/>
        <end position="211"/>
    </location>
</feature>
<keyword evidence="3" id="KW-0597">Phosphoprotein</keyword>
<dbReference type="AlphaFoldDB" id="A0A9D4R4D7"/>
<evidence type="ECO:0000313" key="9">
    <source>
        <dbReference type="Proteomes" id="UP000828390"/>
    </source>
</evidence>
<feature type="region of interest" description="Disordered" evidence="6">
    <location>
        <begin position="819"/>
        <end position="841"/>
    </location>
</feature>
<feature type="compositionally biased region" description="Basic and acidic residues" evidence="6">
    <location>
        <begin position="124"/>
        <end position="139"/>
    </location>
</feature>